<reference evidence="2 3" key="1">
    <citation type="journal article" date="2020" name="Nat. Food">
        <title>A phased Vanilla planifolia genome enables genetic improvement of flavour and production.</title>
        <authorList>
            <person name="Hasing T."/>
            <person name="Tang H."/>
            <person name="Brym M."/>
            <person name="Khazi F."/>
            <person name="Huang T."/>
            <person name="Chambers A.H."/>
        </authorList>
    </citation>
    <scope>NUCLEOTIDE SEQUENCE [LARGE SCALE GENOMIC DNA]</scope>
    <source>
        <tissue evidence="2">Leaf</tissue>
    </source>
</reference>
<gene>
    <name evidence="2" type="ORF">HPP92_003806</name>
</gene>
<dbReference type="EMBL" id="JADCNM010000001">
    <property type="protein sequence ID" value="KAG0503734.1"/>
    <property type="molecule type" value="Genomic_DNA"/>
</dbReference>
<sequence>MAPPDQIEPPSAPVDGSAEPSSIGCRMLPLAYPQRLLSPSAIRAITVRRAGVAGYQRKSSLLLRAGGTPWENGFDLLSQPCSRVQTRNQTGLLPNPSTAINPDWPWSLRVSDPYYFNGGEANPTQS</sequence>
<evidence type="ECO:0000313" key="2">
    <source>
        <dbReference type="EMBL" id="KAG0503734.1"/>
    </source>
</evidence>
<name>A0A835S3X1_VANPL</name>
<feature type="region of interest" description="Disordered" evidence="1">
    <location>
        <begin position="1"/>
        <end position="21"/>
    </location>
</feature>
<dbReference type="Proteomes" id="UP000639772">
    <property type="component" value="Chromosome 1"/>
</dbReference>
<accession>A0A835S3X1</accession>
<proteinExistence type="predicted"/>
<dbReference type="AlphaFoldDB" id="A0A835S3X1"/>
<protein>
    <submittedName>
        <fullName evidence="2">Uncharacterized protein</fullName>
    </submittedName>
</protein>
<evidence type="ECO:0000256" key="1">
    <source>
        <dbReference type="SAM" id="MobiDB-lite"/>
    </source>
</evidence>
<evidence type="ECO:0000313" key="3">
    <source>
        <dbReference type="Proteomes" id="UP000639772"/>
    </source>
</evidence>
<comment type="caution">
    <text evidence="2">The sequence shown here is derived from an EMBL/GenBank/DDBJ whole genome shotgun (WGS) entry which is preliminary data.</text>
</comment>
<organism evidence="2 3">
    <name type="scientific">Vanilla planifolia</name>
    <name type="common">Vanilla</name>
    <dbReference type="NCBI Taxonomy" id="51239"/>
    <lineage>
        <taxon>Eukaryota</taxon>
        <taxon>Viridiplantae</taxon>
        <taxon>Streptophyta</taxon>
        <taxon>Embryophyta</taxon>
        <taxon>Tracheophyta</taxon>
        <taxon>Spermatophyta</taxon>
        <taxon>Magnoliopsida</taxon>
        <taxon>Liliopsida</taxon>
        <taxon>Asparagales</taxon>
        <taxon>Orchidaceae</taxon>
        <taxon>Vanilloideae</taxon>
        <taxon>Vanilleae</taxon>
        <taxon>Vanilla</taxon>
    </lineage>
</organism>
<feature type="compositionally biased region" description="Pro residues" evidence="1">
    <location>
        <begin position="1"/>
        <end position="12"/>
    </location>
</feature>